<name>A0AAP0WR51_LIQFO</name>
<sequence length="234" mass="25889">MLLNSFSDLDGCHLSFLESFYKNGAKTWCIGPSLLYNDETNGTHNKSPFSSNYLDWLNQRISKPTSVIYISFGTQAYLSDADLNEVGLGLKMSGHEFLWVVKSQTWSPPDELEERLKGTGLIVRDWVDQQRILAHNAVGGFLSHCGWNSVMQSLSMGVPLLVLPMNAEQPLNAKQAICDGVRELMSGEEGKKVREKAEDLGRAAQQAVKEGGSSYKSLTEMIDILQARQTGVSN</sequence>
<dbReference type="CDD" id="cd03784">
    <property type="entry name" value="GT1_Gtf-like"/>
    <property type="match status" value="1"/>
</dbReference>
<comment type="similarity">
    <text evidence="1 3">Belongs to the UDP-glycosyltransferase family.</text>
</comment>
<evidence type="ECO:0008006" key="6">
    <source>
        <dbReference type="Google" id="ProtNLM"/>
    </source>
</evidence>
<dbReference type="Proteomes" id="UP001415857">
    <property type="component" value="Unassembled WGS sequence"/>
</dbReference>
<evidence type="ECO:0000256" key="3">
    <source>
        <dbReference type="RuleBase" id="RU003718"/>
    </source>
</evidence>
<dbReference type="GO" id="GO:0008194">
    <property type="term" value="F:UDP-glycosyltransferase activity"/>
    <property type="evidence" value="ECO:0007669"/>
    <property type="project" value="InterPro"/>
</dbReference>
<accession>A0AAP0WR51</accession>
<dbReference type="InterPro" id="IPR002213">
    <property type="entry name" value="UDP_glucos_trans"/>
</dbReference>
<keyword evidence="3" id="KW-0328">Glycosyltransferase</keyword>
<dbReference type="PANTHER" id="PTHR48045:SF34">
    <property type="entry name" value="ISOFLAVONE 7-O-GLUCOSYLTRANSFERASE 1-LIKE"/>
    <property type="match status" value="1"/>
</dbReference>
<evidence type="ECO:0000313" key="5">
    <source>
        <dbReference type="Proteomes" id="UP001415857"/>
    </source>
</evidence>
<dbReference type="EMBL" id="JBBPBK010000011">
    <property type="protein sequence ID" value="KAK9275198.1"/>
    <property type="molecule type" value="Genomic_DNA"/>
</dbReference>
<comment type="caution">
    <text evidence="4">The sequence shown here is derived from an EMBL/GenBank/DDBJ whole genome shotgun (WGS) entry which is preliminary data.</text>
</comment>
<dbReference type="Gene3D" id="3.40.50.2000">
    <property type="entry name" value="Glycogen Phosphorylase B"/>
    <property type="match status" value="1"/>
</dbReference>
<evidence type="ECO:0000256" key="2">
    <source>
        <dbReference type="ARBA" id="ARBA00022679"/>
    </source>
</evidence>
<dbReference type="Pfam" id="PF00201">
    <property type="entry name" value="UDPGT"/>
    <property type="match status" value="1"/>
</dbReference>
<keyword evidence="5" id="KW-1185">Reference proteome</keyword>
<dbReference type="AlphaFoldDB" id="A0AAP0WR51"/>
<protein>
    <recommendedName>
        <fullName evidence="6">UDP-glycosyltransferases domain-containing protein</fullName>
    </recommendedName>
</protein>
<dbReference type="PROSITE" id="PS00375">
    <property type="entry name" value="UDPGT"/>
    <property type="match status" value="1"/>
</dbReference>
<organism evidence="4 5">
    <name type="scientific">Liquidambar formosana</name>
    <name type="common">Formosan gum</name>
    <dbReference type="NCBI Taxonomy" id="63359"/>
    <lineage>
        <taxon>Eukaryota</taxon>
        <taxon>Viridiplantae</taxon>
        <taxon>Streptophyta</taxon>
        <taxon>Embryophyta</taxon>
        <taxon>Tracheophyta</taxon>
        <taxon>Spermatophyta</taxon>
        <taxon>Magnoliopsida</taxon>
        <taxon>eudicotyledons</taxon>
        <taxon>Gunneridae</taxon>
        <taxon>Pentapetalae</taxon>
        <taxon>Saxifragales</taxon>
        <taxon>Altingiaceae</taxon>
        <taxon>Liquidambar</taxon>
    </lineage>
</organism>
<reference evidence="4 5" key="1">
    <citation type="journal article" date="2024" name="Plant J.">
        <title>Genome sequences and population genomics reveal climatic adaptation and genomic divergence between two closely related sweetgum species.</title>
        <authorList>
            <person name="Xu W.Q."/>
            <person name="Ren C.Q."/>
            <person name="Zhang X.Y."/>
            <person name="Comes H.P."/>
            <person name="Liu X.H."/>
            <person name="Li Y.G."/>
            <person name="Kettle C.J."/>
            <person name="Jalonen R."/>
            <person name="Gaisberger H."/>
            <person name="Ma Y.Z."/>
            <person name="Qiu Y.X."/>
        </authorList>
    </citation>
    <scope>NUCLEOTIDE SEQUENCE [LARGE SCALE GENOMIC DNA]</scope>
    <source>
        <strain evidence="4">Hangzhou</strain>
    </source>
</reference>
<dbReference type="SUPFAM" id="SSF53756">
    <property type="entry name" value="UDP-Glycosyltransferase/glycogen phosphorylase"/>
    <property type="match status" value="1"/>
</dbReference>
<dbReference type="PANTHER" id="PTHR48045">
    <property type="entry name" value="UDP-GLYCOSYLTRANSFERASE 72B1"/>
    <property type="match status" value="1"/>
</dbReference>
<keyword evidence="2 3" id="KW-0808">Transferase</keyword>
<evidence type="ECO:0000256" key="1">
    <source>
        <dbReference type="ARBA" id="ARBA00009995"/>
    </source>
</evidence>
<dbReference type="InterPro" id="IPR035595">
    <property type="entry name" value="UDP_glycos_trans_CS"/>
</dbReference>
<evidence type="ECO:0000313" key="4">
    <source>
        <dbReference type="EMBL" id="KAK9275198.1"/>
    </source>
</evidence>
<gene>
    <name evidence="4" type="ORF">L1049_022459</name>
</gene>
<proteinExistence type="inferred from homology"/>